<keyword evidence="1" id="KW-0472">Membrane</keyword>
<evidence type="ECO:0000313" key="3">
    <source>
        <dbReference type="Proteomes" id="UP000077066"/>
    </source>
</evidence>
<feature type="transmembrane region" description="Helical" evidence="1">
    <location>
        <begin position="35"/>
        <end position="54"/>
    </location>
</feature>
<dbReference type="AlphaFoldDB" id="A0A166FDT8"/>
<keyword evidence="1" id="KW-0812">Transmembrane</keyword>
<dbReference type="STRING" id="55758.MBFIL_00570"/>
<comment type="caution">
    <text evidence="2">The sequence shown here is derived from an EMBL/GenBank/DDBJ whole genome shotgun (WGS) entry which is preliminary data.</text>
</comment>
<keyword evidence="3" id="KW-1185">Reference proteome</keyword>
<feature type="transmembrane region" description="Helical" evidence="1">
    <location>
        <begin position="7"/>
        <end position="29"/>
    </location>
</feature>
<reference evidence="2 3" key="1">
    <citation type="submission" date="2016-04" db="EMBL/GenBank/DDBJ databases">
        <title>Genome sequence of Methanobrevibacter filiformis DSM 11501.</title>
        <authorList>
            <person name="Poehlein A."/>
            <person name="Seedorf H."/>
            <person name="Daniel R."/>
        </authorList>
    </citation>
    <scope>NUCLEOTIDE SEQUENCE [LARGE SCALE GENOMIC DNA]</scope>
    <source>
        <strain evidence="2 3">DSM 11501</strain>
    </source>
</reference>
<dbReference type="EMBL" id="LWMT01000008">
    <property type="protein sequence ID" value="KZX17572.1"/>
    <property type="molecule type" value="Genomic_DNA"/>
</dbReference>
<keyword evidence="1" id="KW-1133">Transmembrane helix</keyword>
<accession>A0A166FDT8</accession>
<sequence>MDLLTSCIFIILFIVTMIFVFSMGLLTPMIGKKSIVSVVVIGFIIGIVGGIYFVSPIYDDLPQIAGSIQQIIDGDNEVVTIELSDENNLNKTLQELKNLEGFKSIKHVDFILATTPFFDERKKIIENSFNSSNNYKSWNVSTAGKISVEPKDAVISRNMISNITEWLMFTGGVETNYSVIHIDAVIKADNLNDTLTYLNSEDILVNSVDGPVQKTINKTKKEMPDRNVIIVALGILGILIGLLGSFIDGFLESLSKLRKYLLKLIRND</sequence>
<gene>
    <name evidence="2" type="ORF">MBFIL_00570</name>
</gene>
<dbReference type="Proteomes" id="UP000077066">
    <property type="component" value="Unassembled WGS sequence"/>
</dbReference>
<organism evidence="2 3">
    <name type="scientific">Methanobrevibacter filiformis</name>
    <dbReference type="NCBI Taxonomy" id="55758"/>
    <lineage>
        <taxon>Archaea</taxon>
        <taxon>Methanobacteriati</taxon>
        <taxon>Methanobacteriota</taxon>
        <taxon>Methanomada group</taxon>
        <taxon>Methanobacteria</taxon>
        <taxon>Methanobacteriales</taxon>
        <taxon>Methanobacteriaceae</taxon>
        <taxon>Methanobrevibacter</taxon>
    </lineage>
</organism>
<protein>
    <submittedName>
        <fullName evidence="2">Uncharacterized protein</fullName>
    </submittedName>
</protein>
<evidence type="ECO:0000256" key="1">
    <source>
        <dbReference type="SAM" id="Phobius"/>
    </source>
</evidence>
<evidence type="ECO:0000313" key="2">
    <source>
        <dbReference type="EMBL" id="KZX17572.1"/>
    </source>
</evidence>
<dbReference type="PATRIC" id="fig|55758.3.peg.66"/>
<name>A0A166FDT8_9EURY</name>
<proteinExistence type="predicted"/>
<feature type="transmembrane region" description="Helical" evidence="1">
    <location>
        <begin position="228"/>
        <end position="247"/>
    </location>
</feature>